<comment type="caution">
    <text evidence="2">The sequence shown here is derived from an EMBL/GenBank/DDBJ whole genome shotgun (WGS) entry which is preliminary data.</text>
</comment>
<keyword evidence="3" id="KW-1185">Reference proteome</keyword>
<name>A0ABR3FB29_9AGAR</name>
<dbReference type="EMBL" id="JBAHYK010000627">
    <property type="protein sequence ID" value="KAL0572465.1"/>
    <property type="molecule type" value="Genomic_DNA"/>
</dbReference>
<feature type="compositionally biased region" description="Low complexity" evidence="1">
    <location>
        <begin position="151"/>
        <end position="164"/>
    </location>
</feature>
<organism evidence="2 3">
    <name type="scientific">Marasmius crinis-equi</name>
    <dbReference type="NCBI Taxonomy" id="585013"/>
    <lineage>
        <taxon>Eukaryota</taxon>
        <taxon>Fungi</taxon>
        <taxon>Dikarya</taxon>
        <taxon>Basidiomycota</taxon>
        <taxon>Agaricomycotina</taxon>
        <taxon>Agaricomycetes</taxon>
        <taxon>Agaricomycetidae</taxon>
        <taxon>Agaricales</taxon>
        <taxon>Marasmiineae</taxon>
        <taxon>Marasmiaceae</taxon>
        <taxon>Marasmius</taxon>
    </lineage>
</organism>
<accession>A0ABR3FB29</accession>
<keyword evidence="2" id="KW-0687">Ribonucleoprotein</keyword>
<dbReference type="GO" id="GO:0005840">
    <property type="term" value="C:ribosome"/>
    <property type="evidence" value="ECO:0007669"/>
    <property type="project" value="UniProtKB-KW"/>
</dbReference>
<proteinExistence type="predicted"/>
<feature type="region of interest" description="Disordered" evidence="1">
    <location>
        <begin position="151"/>
        <end position="170"/>
    </location>
</feature>
<gene>
    <name evidence="2" type="primary">RPS6_2</name>
    <name evidence="2" type="ORF">V5O48_009505</name>
</gene>
<sequence length="170" mass="19261">MGRLDIAYTSAAFSEIPRFGREWDGIYRGYKRLEFKASVIRQRNFEADSWNKYVGFNPCLVSDIVEWYEDAERLEKRIAIAVEADIQTRYEAGNSSYHSRETVQTFVPAEALGNTSNAYAGPRHISETRSSLAHRRISVPVNYIGVSESFSHSSSFSESSTNSSLDQARN</sequence>
<evidence type="ECO:0000256" key="1">
    <source>
        <dbReference type="SAM" id="MobiDB-lite"/>
    </source>
</evidence>
<keyword evidence="2" id="KW-0689">Ribosomal protein</keyword>
<evidence type="ECO:0000313" key="3">
    <source>
        <dbReference type="Proteomes" id="UP001465976"/>
    </source>
</evidence>
<dbReference type="Proteomes" id="UP001465976">
    <property type="component" value="Unassembled WGS sequence"/>
</dbReference>
<evidence type="ECO:0000313" key="2">
    <source>
        <dbReference type="EMBL" id="KAL0572465.1"/>
    </source>
</evidence>
<reference evidence="2 3" key="1">
    <citation type="submission" date="2024-02" db="EMBL/GenBank/DDBJ databases">
        <title>A draft genome for the cacao thread blight pathogen Marasmius crinis-equi.</title>
        <authorList>
            <person name="Cohen S.P."/>
            <person name="Baruah I.K."/>
            <person name="Amoako-Attah I."/>
            <person name="Bukari Y."/>
            <person name="Meinhardt L.W."/>
            <person name="Bailey B.A."/>
        </authorList>
    </citation>
    <scope>NUCLEOTIDE SEQUENCE [LARGE SCALE GENOMIC DNA]</scope>
    <source>
        <strain evidence="2 3">GH-76</strain>
    </source>
</reference>
<protein>
    <submittedName>
        <fullName evidence="2">40S ribosomal protein S6</fullName>
    </submittedName>
</protein>